<dbReference type="EC" id="2.3.1.-" evidence="1"/>
<gene>
    <name evidence="1" type="ORF">WB403_18330</name>
</gene>
<reference evidence="1 2" key="1">
    <citation type="submission" date="2024-03" db="EMBL/GenBank/DDBJ databases">
        <title>First Report of Pectobacterium brasiliscabiei causing potato scab in china.</title>
        <authorList>
            <person name="Handique U."/>
        </authorList>
    </citation>
    <scope>NUCLEOTIDE SEQUENCE [LARGE SCALE GENOMIC DNA]</scope>
    <source>
        <strain evidence="1 2">ZRIMU1503</strain>
    </source>
</reference>
<proteinExistence type="predicted"/>
<dbReference type="Pfam" id="PF13523">
    <property type="entry name" value="Acetyltransf_8"/>
    <property type="match status" value="1"/>
</dbReference>
<accession>A0ABU8GD75</accession>
<dbReference type="GO" id="GO:0016746">
    <property type="term" value="F:acyltransferase activity"/>
    <property type="evidence" value="ECO:0007669"/>
    <property type="project" value="UniProtKB-KW"/>
</dbReference>
<keyword evidence="1" id="KW-0808">Transferase</keyword>
<dbReference type="RefSeq" id="WP_336539145.1">
    <property type="nucleotide sequence ID" value="NZ_JBBAYL010000019.1"/>
</dbReference>
<keyword evidence="1" id="KW-0012">Acyltransferase</keyword>
<dbReference type="SUPFAM" id="SSF55729">
    <property type="entry name" value="Acyl-CoA N-acyltransferases (Nat)"/>
    <property type="match status" value="1"/>
</dbReference>
<dbReference type="EMBL" id="JBBAYM010000011">
    <property type="protein sequence ID" value="MEI5611121.1"/>
    <property type="molecule type" value="Genomic_DNA"/>
</dbReference>
<organism evidence="1 2">
    <name type="scientific">Streptomyces brasiliscabiei</name>
    <dbReference type="NCBI Taxonomy" id="2736302"/>
    <lineage>
        <taxon>Bacteria</taxon>
        <taxon>Bacillati</taxon>
        <taxon>Actinomycetota</taxon>
        <taxon>Actinomycetes</taxon>
        <taxon>Kitasatosporales</taxon>
        <taxon>Streptomycetaceae</taxon>
        <taxon>Streptomyces</taxon>
    </lineage>
</organism>
<sequence length="124" mass="13343">MNTALDLPSPAPPGLRLSRVRDHPLRACYPYGAHDIAVHLVGPDLPDTGRLLGGLVPALFAADPRCRRLVAAPDEDDLIARHTFEAAGFHRVTEADLPTGTVVLYTVEPPWLAGLPTALDDMPH</sequence>
<keyword evidence="2" id="KW-1185">Reference proteome</keyword>
<dbReference type="InterPro" id="IPR016181">
    <property type="entry name" value="Acyl_CoA_acyltransferase"/>
</dbReference>
<evidence type="ECO:0000313" key="1">
    <source>
        <dbReference type="EMBL" id="MEI5611121.1"/>
    </source>
</evidence>
<protein>
    <submittedName>
        <fullName evidence="1">GNAT family N-acetyltransferase</fullName>
        <ecNumber evidence="1">2.3.1.-</ecNumber>
    </submittedName>
</protein>
<evidence type="ECO:0000313" key="2">
    <source>
        <dbReference type="Proteomes" id="UP001365781"/>
    </source>
</evidence>
<dbReference type="Gene3D" id="3.40.630.30">
    <property type="match status" value="1"/>
</dbReference>
<comment type="caution">
    <text evidence="1">The sequence shown here is derived from an EMBL/GenBank/DDBJ whole genome shotgun (WGS) entry which is preliminary data.</text>
</comment>
<name>A0ABU8GD75_9ACTN</name>
<dbReference type="Proteomes" id="UP001365781">
    <property type="component" value="Unassembled WGS sequence"/>
</dbReference>